<evidence type="ECO:0000259" key="11">
    <source>
        <dbReference type="PROSITE" id="PS50109"/>
    </source>
</evidence>
<dbReference type="Pfam" id="PF07730">
    <property type="entry name" value="HisKA_3"/>
    <property type="match status" value="1"/>
</dbReference>
<dbReference type="PROSITE" id="PS50109">
    <property type="entry name" value="HIS_KIN"/>
    <property type="match status" value="1"/>
</dbReference>
<feature type="transmembrane region" description="Helical" evidence="10">
    <location>
        <begin position="67"/>
        <end position="83"/>
    </location>
</feature>
<keyword evidence="8" id="KW-0902">Two-component regulatory system</keyword>
<dbReference type="InterPro" id="IPR036890">
    <property type="entry name" value="HATPase_C_sf"/>
</dbReference>
<evidence type="ECO:0000313" key="13">
    <source>
        <dbReference type="Proteomes" id="UP000198953"/>
    </source>
</evidence>
<protein>
    <recommendedName>
        <fullName evidence="2">histidine kinase</fullName>
        <ecNumber evidence="2">2.7.13.3</ecNumber>
    </recommendedName>
</protein>
<dbReference type="SUPFAM" id="SSF55874">
    <property type="entry name" value="ATPase domain of HSP90 chaperone/DNA topoisomerase II/histidine kinase"/>
    <property type="match status" value="1"/>
</dbReference>
<feature type="domain" description="Histidine kinase" evidence="11">
    <location>
        <begin position="217"/>
        <end position="405"/>
    </location>
</feature>
<dbReference type="GO" id="GO:0000155">
    <property type="term" value="F:phosphorelay sensor kinase activity"/>
    <property type="evidence" value="ECO:0007669"/>
    <property type="project" value="InterPro"/>
</dbReference>
<evidence type="ECO:0000256" key="3">
    <source>
        <dbReference type="ARBA" id="ARBA00022553"/>
    </source>
</evidence>
<reference evidence="12 13" key="1">
    <citation type="submission" date="2016-10" db="EMBL/GenBank/DDBJ databases">
        <authorList>
            <person name="de Groot N.N."/>
        </authorList>
    </citation>
    <scope>NUCLEOTIDE SEQUENCE [LARGE SCALE GENOMIC DNA]</scope>
    <source>
        <strain evidence="12 13">DSM 43357</strain>
    </source>
</reference>
<dbReference type="AlphaFoldDB" id="A0A1H7WB43"/>
<comment type="catalytic activity">
    <reaction evidence="1">
        <text>ATP + protein L-histidine = ADP + protein N-phospho-L-histidine.</text>
        <dbReference type="EC" id="2.7.13.3"/>
    </reaction>
</comment>
<accession>A0A1H7WB43</accession>
<name>A0A1H7WB43_9ACTN</name>
<dbReference type="GO" id="GO:0005524">
    <property type="term" value="F:ATP binding"/>
    <property type="evidence" value="ECO:0007669"/>
    <property type="project" value="UniProtKB-KW"/>
</dbReference>
<evidence type="ECO:0000256" key="7">
    <source>
        <dbReference type="ARBA" id="ARBA00022840"/>
    </source>
</evidence>
<evidence type="ECO:0000256" key="1">
    <source>
        <dbReference type="ARBA" id="ARBA00000085"/>
    </source>
</evidence>
<keyword evidence="3" id="KW-0597">Phosphoprotein</keyword>
<dbReference type="InterPro" id="IPR005467">
    <property type="entry name" value="His_kinase_dom"/>
</dbReference>
<evidence type="ECO:0000313" key="12">
    <source>
        <dbReference type="EMBL" id="SEM18299.1"/>
    </source>
</evidence>
<dbReference type="STRING" id="46177.SAMN05660976_04428"/>
<dbReference type="InterPro" id="IPR003594">
    <property type="entry name" value="HATPase_dom"/>
</dbReference>
<dbReference type="GO" id="GO:0016020">
    <property type="term" value="C:membrane"/>
    <property type="evidence" value="ECO:0007669"/>
    <property type="project" value="InterPro"/>
</dbReference>
<dbReference type="EMBL" id="FOBF01000010">
    <property type="protein sequence ID" value="SEM18299.1"/>
    <property type="molecule type" value="Genomic_DNA"/>
</dbReference>
<feature type="transmembrane region" description="Helical" evidence="10">
    <location>
        <begin position="127"/>
        <end position="147"/>
    </location>
</feature>
<keyword evidence="5" id="KW-0547">Nucleotide-binding</keyword>
<evidence type="ECO:0000256" key="9">
    <source>
        <dbReference type="SAM" id="Coils"/>
    </source>
</evidence>
<gene>
    <name evidence="12" type="ORF">SAMN05660976_04428</name>
</gene>
<dbReference type="CDD" id="cd16917">
    <property type="entry name" value="HATPase_UhpB-NarQ-NarX-like"/>
    <property type="match status" value="1"/>
</dbReference>
<feature type="transmembrane region" description="Helical" evidence="10">
    <location>
        <begin position="34"/>
        <end position="55"/>
    </location>
</feature>
<dbReference type="Gene3D" id="3.30.565.10">
    <property type="entry name" value="Histidine kinase-like ATPase, C-terminal domain"/>
    <property type="match status" value="1"/>
</dbReference>
<keyword evidence="13" id="KW-1185">Reference proteome</keyword>
<keyword evidence="6 12" id="KW-0418">Kinase</keyword>
<keyword evidence="10" id="KW-1133">Transmembrane helix</keyword>
<proteinExistence type="predicted"/>
<dbReference type="InterPro" id="IPR011712">
    <property type="entry name" value="Sig_transdc_His_kin_sub3_dim/P"/>
</dbReference>
<keyword evidence="7" id="KW-0067">ATP-binding</keyword>
<dbReference type="Pfam" id="PF23539">
    <property type="entry name" value="DUF7134"/>
    <property type="match status" value="1"/>
</dbReference>
<evidence type="ECO:0000256" key="5">
    <source>
        <dbReference type="ARBA" id="ARBA00022741"/>
    </source>
</evidence>
<feature type="transmembrane region" description="Helical" evidence="10">
    <location>
        <begin position="88"/>
        <end position="107"/>
    </location>
</feature>
<dbReference type="Pfam" id="PF02518">
    <property type="entry name" value="HATPase_c"/>
    <property type="match status" value="1"/>
</dbReference>
<feature type="coiled-coil region" evidence="9">
    <location>
        <begin position="174"/>
        <end position="208"/>
    </location>
</feature>
<evidence type="ECO:0000256" key="10">
    <source>
        <dbReference type="SAM" id="Phobius"/>
    </source>
</evidence>
<dbReference type="Proteomes" id="UP000198953">
    <property type="component" value="Unassembled WGS sequence"/>
</dbReference>
<keyword evidence="10" id="KW-0472">Membrane</keyword>
<dbReference type="Gene3D" id="1.20.5.1930">
    <property type="match status" value="1"/>
</dbReference>
<sequence>MNFRLQADQACPNGSYGEGVFGRVRAWSKRHDRLVGVLRVGPLALLCFLTAAPYGGTPPVGDQYVSLWTYMGLSLVLLAPLALRTRPVAVFAAVAATSFVQWLLHMTPVPANMSVLIALYAVASQCAFRWALAACLVSELGVFLVLVHWKTPTFGMFFSGSILVVTVWLTGLYANTRRRYLESLEERAERAERERDQQARMAATAERARIARELHDVVAHNVSVMVVQADGAGYALDLNPEQAREAVKNISSTGRAALAEMRRLVGVLRESEDGATDYTPQPGIRQLADLVRGAGVPARLEVHGVPQDLPEGQQLAVYRIVQEALTNALKHGGPGTHALVELRYDGPDLVVRVTDDGRGASAPRSPDGHGLIGMRERASMYGGAVSAAPRAGGGFEVLARLPLARAA</sequence>
<evidence type="ECO:0000256" key="2">
    <source>
        <dbReference type="ARBA" id="ARBA00012438"/>
    </source>
</evidence>
<dbReference type="EC" id="2.7.13.3" evidence="2"/>
<keyword evidence="9" id="KW-0175">Coiled coil</keyword>
<keyword evidence="4" id="KW-0808">Transferase</keyword>
<organism evidence="12 13">
    <name type="scientific">Nonomuraea pusilla</name>
    <dbReference type="NCBI Taxonomy" id="46177"/>
    <lineage>
        <taxon>Bacteria</taxon>
        <taxon>Bacillati</taxon>
        <taxon>Actinomycetota</taxon>
        <taxon>Actinomycetes</taxon>
        <taxon>Streptosporangiales</taxon>
        <taxon>Streptosporangiaceae</taxon>
        <taxon>Nonomuraea</taxon>
    </lineage>
</organism>
<dbReference type="InterPro" id="IPR055558">
    <property type="entry name" value="DUF7134"/>
</dbReference>
<feature type="transmembrane region" description="Helical" evidence="10">
    <location>
        <begin position="154"/>
        <end position="174"/>
    </location>
</feature>
<dbReference type="SMART" id="SM00387">
    <property type="entry name" value="HATPase_c"/>
    <property type="match status" value="1"/>
</dbReference>
<dbReference type="InterPro" id="IPR050482">
    <property type="entry name" value="Sensor_HK_TwoCompSys"/>
</dbReference>
<dbReference type="PANTHER" id="PTHR24421:SF10">
    <property type="entry name" value="NITRATE_NITRITE SENSOR PROTEIN NARQ"/>
    <property type="match status" value="1"/>
</dbReference>
<evidence type="ECO:0000256" key="6">
    <source>
        <dbReference type="ARBA" id="ARBA00022777"/>
    </source>
</evidence>
<dbReference type="GO" id="GO:0046983">
    <property type="term" value="F:protein dimerization activity"/>
    <property type="evidence" value="ECO:0007669"/>
    <property type="project" value="InterPro"/>
</dbReference>
<evidence type="ECO:0000256" key="4">
    <source>
        <dbReference type="ARBA" id="ARBA00022679"/>
    </source>
</evidence>
<keyword evidence="10" id="KW-0812">Transmembrane</keyword>
<dbReference type="PANTHER" id="PTHR24421">
    <property type="entry name" value="NITRATE/NITRITE SENSOR PROTEIN NARX-RELATED"/>
    <property type="match status" value="1"/>
</dbReference>
<evidence type="ECO:0000256" key="8">
    <source>
        <dbReference type="ARBA" id="ARBA00023012"/>
    </source>
</evidence>